<reference evidence="2" key="1">
    <citation type="journal article" date="2014" name="Front. Microbiol.">
        <title>High frequency of phylogenetically diverse reductive dehalogenase-homologous genes in deep subseafloor sedimentary metagenomes.</title>
        <authorList>
            <person name="Kawai M."/>
            <person name="Futagami T."/>
            <person name="Toyoda A."/>
            <person name="Takaki Y."/>
            <person name="Nishi S."/>
            <person name="Hori S."/>
            <person name="Arai W."/>
            <person name="Tsubouchi T."/>
            <person name="Morono Y."/>
            <person name="Uchiyama I."/>
            <person name="Ito T."/>
            <person name="Fujiyama A."/>
            <person name="Inagaki F."/>
            <person name="Takami H."/>
        </authorList>
    </citation>
    <scope>NUCLEOTIDE SEQUENCE</scope>
    <source>
        <strain evidence="2">Expedition CK06-06</strain>
    </source>
</reference>
<feature type="domain" description="PIN" evidence="1">
    <location>
        <begin position="11"/>
        <end position="148"/>
    </location>
</feature>
<evidence type="ECO:0000259" key="1">
    <source>
        <dbReference type="Pfam" id="PF13638"/>
    </source>
</evidence>
<evidence type="ECO:0000313" key="2">
    <source>
        <dbReference type="EMBL" id="GAH80162.1"/>
    </source>
</evidence>
<protein>
    <recommendedName>
        <fullName evidence="1">PIN domain-containing protein</fullName>
    </recommendedName>
</protein>
<dbReference type="EMBL" id="BARU01036718">
    <property type="protein sequence ID" value="GAH80162.1"/>
    <property type="molecule type" value="Genomic_DNA"/>
</dbReference>
<feature type="non-terminal residue" evidence="2">
    <location>
        <position position="235"/>
    </location>
</feature>
<name>X1IEN0_9ZZZZ</name>
<accession>X1IEN0</accession>
<dbReference type="Gene3D" id="3.40.50.1010">
    <property type="entry name" value="5'-nuclease"/>
    <property type="match status" value="1"/>
</dbReference>
<proteinExistence type="predicted"/>
<gene>
    <name evidence="2" type="ORF">S03H2_57289</name>
</gene>
<organism evidence="2">
    <name type="scientific">marine sediment metagenome</name>
    <dbReference type="NCBI Taxonomy" id="412755"/>
    <lineage>
        <taxon>unclassified sequences</taxon>
        <taxon>metagenomes</taxon>
        <taxon>ecological metagenomes</taxon>
    </lineage>
</organism>
<dbReference type="AlphaFoldDB" id="X1IEN0"/>
<dbReference type="Pfam" id="PF13638">
    <property type="entry name" value="PIN_4"/>
    <property type="match status" value="1"/>
</dbReference>
<sequence>MSAPVAHMTLIPDTNVYLHYTFFPEIDWLDVGGAPSITLLVPPVVVSQLDTQKHEGANRRIRERAQQVIRKLHSLSDQEEQPEIRPRVTLRLLDVDRCLNFEGDGLDSNHPDDEFLAYGLKEMRLAGGSAAIVTGDLNMRLKCKQRGMGMIDMPEKYRLDIAEDERDKEIQRLRRENLQLKTPLPVLKVQLLTDRGPSDRATFSLAAVGPLTEEQLWLEVDDMRTRLKHKGMCLR</sequence>
<dbReference type="InterPro" id="IPR002716">
    <property type="entry name" value="PIN_dom"/>
</dbReference>
<comment type="caution">
    <text evidence="2">The sequence shown here is derived from an EMBL/GenBank/DDBJ whole genome shotgun (WGS) entry which is preliminary data.</text>
</comment>